<sequence length="359" mass="39912">MASRHPFDPTNPSSFLAMAGRRSGSLRRGAEKPFARRLCWRGCLTGIAAIAVSAPAAWAQAPASVGGPGITIERYSEDWSVLADPRRRTGRWTEPFKYLPLNDAGDLYLTTGLEARTRYESYQHGQWGQQPRNDYLWNRVMPYADLHMGQLRVFAQPIISDISGADRVETPVDTTGVDFLQGFVGLEMEIASGTTLDLAAGRRLRSLGGGRLVDTRYGVNVPLAFDGADVSLTRGTRRITALGLRPVENRVGDFDDRSSDQKALWGLYGTQWLAQDRRTGVDLYWLGFRDRNAVYDQGSGRQTVHSFGMRWFGVEGGWRWNVEGVIQRGEFNDAAQRPGAWAAKSVADLRQLRSVPKSL</sequence>
<accession>A0ABU4KRQ8</accession>
<keyword evidence="3" id="KW-1185">Reference proteome</keyword>
<dbReference type="Proteomes" id="UP001272940">
    <property type="component" value="Unassembled WGS sequence"/>
</dbReference>
<dbReference type="InterPro" id="IPR025388">
    <property type="entry name" value="Alginate_export_dom"/>
</dbReference>
<dbReference type="EMBL" id="JAMYEC010000007">
    <property type="protein sequence ID" value="MDX2335581.1"/>
    <property type="molecule type" value="Genomic_DNA"/>
</dbReference>
<dbReference type="Pfam" id="PF13372">
    <property type="entry name" value="Alginate_exp"/>
    <property type="match status" value="1"/>
</dbReference>
<organism evidence="2 3">
    <name type="scientific">Brevundimonas vesicularis</name>
    <name type="common">Pseudomonas vesicularis</name>
    <dbReference type="NCBI Taxonomy" id="41276"/>
    <lineage>
        <taxon>Bacteria</taxon>
        <taxon>Pseudomonadati</taxon>
        <taxon>Pseudomonadota</taxon>
        <taxon>Alphaproteobacteria</taxon>
        <taxon>Caulobacterales</taxon>
        <taxon>Caulobacteraceae</taxon>
        <taxon>Brevundimonas</taxon>
    </lineage>
</organism>
<gene>
    <name evidence="2" type="ORF">NJD11_11610</name>
</gene>
<protein>
    <submittedName>
        <fullName evidence="2">Alginate export family protein</fullName>
    </submittedName>
</protein>
<feature type="domain" description="Alginate export" evidence="1">
    <location>
        <begin position="108"/>
        <end position="345"/>
    </location>
</feature>
<evidence type="ECO:0000313" key="2">
    <source>
        <dbReference type="EMBL" id="MDX2335581.1"/>
    </source>
</evidence>
<evidence type="ECO:0000259" key="1">
    <source>
        <dbReference type="Pfam" id="PF13372"/>
    </source>
</evidence>
<proteinExistence type="predicted"/>
<evidence type="ECO:0000313" key="3">
    <source>
        <dbReference type="Proteomes" id="UP001272940"/>
    </source>
</evidence>
<comment type="caution">
    <text evidence="2">The sequence shown here is derived from an EMBL/GenBank/DDBJ whole genome shotgun (WGS) entry which is preliminary data.</text>
</comment>
<name>A0ABU4KRQ8_BREVE</name>
<reference evidence="2 3" key="1">
    <citation type="journal article" date="2023" name="FEMS Microbes">
        <title>Whole genomes of deep-sea sponge-associated bacteria exhibit high novel natural product potential.</title>
        <authorList>
            <person name="Hesketh-Best P.J."/>
            <person name="January G.G."/>
            <person name="Koch M.J."/>
            <person name="Warburton P.J."/>
            <person name="Howell K.L."/>
            <person name="Upton M."/>
        </authorList>
    </citation>
    <scope>NUCLEOTIDE SEQUENCE [LARGE SCALE GENOMIC DNA]</scope>
    <source>
        <strain evidence="2 3">PC206-O</strain>
    </source>
</reference>